<reference evidence="2" key="1">
    <citation type="submission" date="2022-10" db="EMBL/GenBank/DDBJ databases">
        <title>Tapping the CABI collections for fungal endophytes: first genome assemblies for Collariella, Neodidymelliopsis, Ascochyta clinopodiicola, Didymella pomorum, Didymosphaeria variabile, Neocosmospora piperis and Neocucurbitaria cava.</title>
        <authorList>
            <person name="Hill R."/>
        </authorList>
    </citation>
    <scope>NUCLEOTIDE SEQUENCE</scope>
    <source>
        <strain evidence="2">IMI 356814</strain>
    </source>
</reference>
<evidence type="ECO:0000313" key="2">
    <source>
        <dbReference type="EMBL" id="KAJ4371989.1"/>
    </source>
</evidence>
<proteinExistence type="predicted"/>
<dbReference type="Proteomes" id="UP001140560">
    <property type="component" value="Unassembled WGS sequence"/>
</dbReference>
<comment type="caution">
    <text evidence="2">The sequence shown here is derived from an EMBL/GenBank/DDBJ whole genome shotgun (WGS) entry which is preliminary data.</text>
</comment>
<organism evidence="2 3">
    <name type="scientific">Neocucurbitaria cava</name>
    <dbReference type="NCBI Taxonomy" id="798079"/>
    <lineage>
        <taxon>Eukaryota</taxon>
        <taxon>Fungi</taxon>
        <taxon>Dikarya</taxon>
        <taxon>Ascomycota</taxon>
        <taxon>Pezizomycotina</taxon>
        <taxon>Dothideomycetes</taxon>
        <taxon>Pleosporomycetidae</taxon>
        <taxon>Pleosporales</taxon>
        <taxon>Pleosporineae</taxon>
        <taxon>Cucurbitariaceae</taxon>
        <taxon>Neocucurbitaria</taxon>
    </lineage>
</organism>
<dbReference type="OrthoDB" id="3915128at2759"/>
<accession>A0A9W8YAJ8</accession>
<feature type="region of interest" description="Disordered" evidence="1">
    <location>
        <begin position="1"/>
        <end position="22"/>
    </location>
</feature>
<evidence type="ECO:0000256" key="1">
    <source>
        <dbReference type="SAM" id="MobiDB-lite"/>
    </source>
</evidence>
<evidence type="ECO:0000313" key="3">
    <source>
        <dbReference type="Proteomes" id="UP001140560"/>
    </source>
</evidence>
<sequence length="486" mass="53392">MVRLFVPEGEEQHALTSRRPGALTAEPSVTAVPLSSALAATGLTGVLALVGRARPGTFLKCAALAGTLGLSYTTCKLYGQRELNRGVFKLDKIEAQPGKLWESTEHWTVEDATLTGGGLGVLAALNERAFPGAHGWQRFLGSALVGAALGSVLGQRIFVQIPPRLISKIDQTQAMTRHMQYERLQQNEAAKANLSRFGKLALRFYTWPPHQLLRELTGAEAGRENASSGAQGASPHSASSFLGLQSQNTISLEVEFEQGELNGPDMTAGVRTYQDSLRTRNARALEAYLAQLSTMRTTMVQEARYVWHVLAEKEKAYYAMVGESDEKDMCRRECDLLGNAASQCVMREAVISFHIADARKQLEQIPGRINKTTSASNDTTLLLDETPDTHYNPEFTTKHLRAHWTKQKAALAQVEQILSQYEVAVKQNGDRFLRAPGEIHGRVKAARVAVENLRGYLEATSRLLSEFEERGRKAEKMKGKGGSWGV</sequence>
<gene>
    <name evidence="2" type="ORF">N0V83_003762</name>
</gene>
<dbReference type="AlphaFoldDB" id="A0A9W8YAJ8"/>
<name>A0A9W8YAJ8_9PLEO</name>
<dbReference type="EMBL" id="JAPEUY010000006">
    <property type="protein sequence ID" value="KAJ4371989.1"/>
    <property type="molecule type" value="Genomic_DNA"/>
</dbReference>
<protein>
    <submittedName>
        <fullName evidence="2">Uncharacterized protein</fullName>
    </submittedName>
</protein>
<keyword evidence="3" id="KW-1185">Reference proteome</keyword>